<evidence type="ECO:0000256" key="8">
    <source>
        <dbReference type="HAMAP-Rule" id="MF_00210"/>
    </source>
</evidence>
<dbReference type="GO" id="GO:0005737">
    <property type="term" value="C:cytoplasm"/>
    <property type="evidence" value="ECO:0007669"/>
    <property type="project" value="UniProtKB-SubCell"/>
</dbReference>
<evidence type="ECO:0000256" key="1">
    <source>
        <dbReference type="ARBA" id="ARBA00004811"/>
    </source>
</evidence>
<dbReference type="STRING" id="1147123.SAMN05443428_105118"/>
<feature type="binding site" evidence="8">
    <location>
        <position position="341"/>
    </location>
    <ligand>
        <name>3-phosphoshikimate</name>
        <dbReference type="ChEBI" id="CHEBI:145989"/>
    </ligand>
</feature>
<dbReference type="PANTHER" id="PTHR21090">
    <property type="entry name" value="AROM/DEHYDROQUINATE SYNTHASE"/>
    <property type="match status" value="1"/>
</dbReference>
<dbReference type="GO" id="GO:0009073">
    <property type="term" value="P:aromatic amino acid family biosynthetic process"/>
    <property type="evidence" value="ECO:0007669"/>
    <property type="project" value="UniProtKB-KW"/>
</dbReference>
<evidence type="ECO:0000256" key="7">
    <source>
        <dbReference type="ARBA" id="ARBA00044633"/>
    </source>
</evidence>
<gene>
    <name evidence="8" type="primary">aroA</name>
    <name evidence="10" type="ORF">SAMN05443428_105118</name>
</gene>
<feature type="active site" description="Proton acceptor" evidence="8">
    <location>
        <position position="314"/>
    </location>
</feature>
<dbReference type="Gene3D" id="3.65.10.10">
    <property type="entry name" value="Enolpyruvate transferase domain"/>
    <property type="match status" value="2"/>
</dbReference>
<comment type="caution">
    <text evidence="8">Lacks conserved residue(s) required for the propagation of feature annotation.</text>
</comment>
<dbReference type="Proteomes" id="UP000190105">
    <property type="component" value="Unassembled WGS sequence"/>
</dbReference>
<accession>A0A1T4X292</accession>
<feature type="binding site" evidence="8">
    <location>
        <position position="168"/>
    </location>
    <ligand>
        <name>phosphoenolpyruvate</name>
        <dbReference type="ChEBI" id="CHEBI:58702"/>
    </ligand>
</feature>
<comment type="function">
    <text evidence="8">Catalyzes the transfer of the enolpyruvyl moiety of phosphoenolpyruvate (PEP) to the 5-hydroxyl of shikimate-3-phosphate (S3P) to produce enolpyruvyl shikimate-3-phosphate and inorganic phosphate.</text>
</comment>
<dbReference type="GO" id="GO:0009423">
    <property type="term" value="P:chorismate biosynthetic process"/>
    <property type="evidence" value="ECO:0007669"/>
    <property type="project" value="UniProtKB-UniRule"/>
</dbReference>
<dbReference type="Pfam" id="PF00275">
    <property type="entry name" value="EPSP_synthase"/>
    <property type="match status" value="1"/>
</dbReference>
<feature type="binding site" evidence="8">
    <location>
        <position position="22"/>
    </location>
    <ligand>
        <name>3-phosphoshikimate</name>
        <dbReference type="ChEBI" id="CHEBI:145989"/>
    </ligand>
</feature>
<feature type="binding site" evidence="8">
    <location>
        <position position="93"/>
    </location>
    <ligand>
        <name>phosphoenolpyruvate</name>
        <dbReference type="ChEBI" id="CHEBI:58702"/>
    </ligand>
</feature>
<dbReference type="NCBIfam" id="TIGR01356">
    <property type="entry name" value="aroA"/>
    <property type="match status" value="1"/>
</dbReference>
<dbReference type="PIRSF" id="PIRSF000505">
    <property type="entry name" value="EPSPS"/>
    <property type="match status" value="1"/>
</dbReference>
<evidence type="ECO:0000256" key="6">
    <source>
        <dbReference type="ARBA" id="ARBA00023141"/>
    </source>
</evidence>
<dbReference type="GO" id="GO:0003866">
    <property type="term" value="F:3-phosphoshikimate 1-carboxyvinyltransferase activity"/>
    <property type="evidence" value="ECO:0007669"/>
    <property type="project" value="UniProtKB-UniRule"/>
</dbReference>
<dbReference type="EC" id="2.5.1.19" evidence="8"/>
<feature type="binding site" evidence="8">
    <location>
        <position position="21"/>
    </location>
    <ligand>
        <name>3-phosphoshikimate</name>
        <dbReference type="ChEBI" id="CHEBI:145989"/>
    </ligand>
</feature>
<dbReference type="InterPro" id="IPR001986">
    <property type="entry name" value="Enolpyruvate_Tfrase_dom"/>
</dbReference>
<keyword evidence="4 8" id="KW-0028">Amino-acid biosynthesis</keyword>
<dbReference type="InterPro" id="IPR006264">
    <property type="entry name" value="EPSP_synthase"/>
</dbReference>
<comment type="pathway">
    <text evidence="1 8">Metabolic intermediate biosynthesis; chorismate biosynthesis; chorismate from D-erythrose 4-phosphate and phosphoenolpyruvate: step 6/7.</text>
</comment>
<dbReference type="OrthoDB" id="9809920at2"/>
<feature type="binding site" evidence="8">
    <location>
        <position position="345"/>
    </location>
    <ligand>
        <name>phosphoenolpyruvate</name>
        <dbReference type="ChEBI" id="CHEBI:58702"/>
    </ligand>
</feature>
<evidence type="ECO:0000313" key="11">
    <source>
        <dbReference type="Proteomes" id="UP000190105"/>
    </source>
</evidence>
<dbReference type="PANTHER" id="PTHR21090:SF5">
    <property type="entry name" value="PENTAFUNCTIONAL AROM POLYPEPTIDE"/>
    <property type="match status" value="1"/>
</dbReference>
<dbReference type="CDD" id="cd01556">
    <property type="entry name" value="EPSP_synthase"/>
    <property type="match status" value="1"/>
</dbReference>
<sequence>MNIIIKKSKNLKGEFNLPGDKSISHRAAILLSISQGCAEVKNFLFSEDCLNTLKAMRIIGADIKIENGLLKIRGNNRNKIKDINSFIYSGNSGTLMRLICGLLSGIKGSFLIYGDDSLNNRPMERIIKPIRMMGGDIKSIYNNGCSPIVVRGKELHGISYQMDVPSAQVKSCIMLASILAEGKTEIYELEKTRDHTERMLKYLGYNIDVNNNIIKMECKGSLYSRDIIIPGDISSAAFIIGGCILAESSEIIIKDVLFNKTRTGYLDVLKDMGADIEIVEVRNLNNEESADIRIKSSRLKSVNINGDIIVRLIDELPLIAVLSSFAEGTTVIKGAKELRKKESDRIKTIIYNLKQMDIEAYELDDGMIIKGCSFKNTKRKVFFNSFNDHRIAMAFSLAGIVFDEAEVIDCGCINTSFPEFFKVMSSIGADIRIK</sequence>
<dbReference type="InterPro" id="IPR036968">
    <property type="entry name" value="Enolpyruvate_Tfrase_sf"/>
</dbReference>
<dbReference type="HAMAP" id="MF_00210">
    <property type="entry name" value="EPSP_synth"/>
    <property type="match status" value="1"/>
</dbReference>
<dbReference type="AlphaFoldDB" id="A0A1T4X292"/>
<dbReference type="RefSeq" id="WP_078695935.1">
    <property type="nucleotide sequence ID" value="NZ_FUYH01000005.1"/>
</dbReference>
<evidence type="ECO:0000256" key="4">
    <source>
        <dbReference type="ARBA" id="ARBA00022605"/>
    </source>
</evidence>
<comment type="subcellular location">
    <subcellularLocation>
        <location evidence="8">Cytoplasm</location>
    </subcellularLocation>
</comment>
<feature type="binding site" evidence="8">
    <location>
        <position position="168"/>
    </location>
    <ligand>
        <name>3-phosphoshikimate</name>
        <dbReference type="ChEBI" id="CHEBI:145989"/>
    </ligand>
</feature>
<dbReference type="UniPathway" id="UPA00053">
    <property type="reaction ID" value="UER00089"/>
</dbReference>
<evidence type="ECO:0000256" key="5">
    <source>
        <dbReference type="ARBA" id="ARBA00022679"/>
    </source>
</evidence>
<dbReference type="GO" id="GO:0008652">
    <property type="term" value="P:amino acid biosynthetic process"/>
    <property type="evidence" value="ECO:0007669"/>
    <property type="project" value="UniProtKB-KW"/>
</dbReference>
<feature type="binding site" evidence="8">
    <location>
        <position position="390"/>
    </location>
    <ligand>
        <name>phosphoenolpyruvate</name>
        <dbReference type="ChEBI" id="CHEBI:58702"/>
    </ligand>
</feature>
<comment type="subunit">
    <text evidence="8">Monomer.</text>
</comment>
<evidence type="ECO:0000313" key="10">
    <source>
        <dbReference type="EMBL" id="SKA83599.1"/>
    </source>
</evidence>
<feature type="binding site" evidence="8">
    <location>
        <position position="21"/>
    </location>
    <ligand>
        <name>phosphoenolpyruvate</name>
        <dbReference type="ChEBI" id="CHEBI:58702"/>
    </ligand>
</feature>
<keyword evidence="3 8" id="KW-0963">Cytoplasm</keyword>
<feature type="domain" description="Enolpyruvate transferase" evidence="9">
    <location>
        <begin position="6"/>
        <end position="424"/>
    </location>
</feature>
<keyword evidence="11" id="KW-1185">Reference proteome</keyword>
<organism evidence="10 11">
    <name type="scientific">Caloramator quimbayensis</name>
    <dbReference type="NCBI Taxonomy" id="1147123"/>
    <lineage>
        <taxon>Bacteria</taxon>
        <taxon>Bacillati</taxon>
        <taxon>Bacillota</taxon>
        <taxon>Clostridia</taxon>
        <taxon>Eubacteriales</taxon>
        <taxon>Clostridiaceae</taxon>
        <taxon>Caloramator</taxon>
    </lineage>
</organism>
<dbReference type="EMBL" id="FUYH01000005">
    <property type="protein sequence ID" value="SKA83599.1"/>
    <property type="molecule type" value="Genomic_DNA"/>
</dbReference>
<keyword evidence="5 8" id="KW-0808">Transferase</keyword>
<feature type="binding site" evidence="8">
    <location>
        <position position="26"/>
    </location>
    <ligand>
        <name>3-phosphoshikimate</name>
        <dbReference type="ChEBI" id="CHEBI:145989"/>
    </ligand>
</feature>
<evidence type="ECO:0000256" key="2">
    <source>
        <dbReference type="ARBA" id="ARBA00009948"/>
    </source>
</evidence>
<feature type="binding site" evidence="8">
    <location>
        <position position="166"/>
    </location>
    <ligand>
        <name>3-phosphoshikimate</name>
        <dbReference type="ChEBI" id="CHEBI:145989"/>
    </ligand>
</feature>
<protein>
    <recommendedName>
        <fullName evidence="8">3-phosphoshikimate 1-carboxyvinyltransferase</fullName>
        <ecNumber evidence="8">2.5.1.19</ecNumber>
    </recommendedName>
    <alternativeName>
        <fullName evidence="8">5-enolpyruvylshikimate-3-phosphate synthase</fullName>
        <shortName evidence="8">EPSP synthase</shortName>
        <shortName evidence="8">EPSPS</shortName>
    </alternativeName>
</protein>
<feature type="binding site" evidence="8">
    <location>
        <position position="314"/>
    </location>
    <ligand>
        <name>3-phosphoshikimate</name>
        <dbReference type="ChEBI" id="CHEBI:145989"/>
    </ligand>
</feature>
<dbReference type="SUPFAM" id="SSF55205">
    <property type="entry name" value="EPT/RTPC-like"/>
    <property type="match status" value="1"/>
</dbReference>
<proteinExistence type="inferred from homology"/>
<dbReference type="InterPro" id="IPR013792">
    <property type="entry name" value="RNA3'P_cycl/enolpyr_Trfase_a/b"/>
</dbReference>
<comment type="catalytic activity">
    <reaction evidence="7">
        <text>3-phosphoshikimate + phosphoenolpyruvate = 5-O-(1-carboxyvinyl)-3-phosphoshikimate + phosphate</text>
        <dbReference type="Rhea" id="RHEA:21256"/>
        <dbReference type="ChEBI" id="CHEBI:43474"/>
        <dbReference type="ChEBI" id="CHEBI:57701"/>
        <dbReference type="ChEBI" id="CHEBI:58702"/>
        <dbReference type="ChEBI" id="CHEBI:145989"/>
        <dbReference type="EC" id="2.5.1.19"/>
    </reaction>
    <physiologicalReaction direction="left-to-right" evidence="7">
        <dbReference type="Rhea" id="RHEA:21257"/>
    </physiologicalReaction>
</comment>
<keyword evidence="6 8" id="KW-0057">Aromatic amino acid biosynthesis</keyword>
<comment type="similarity">
    <text evidence="2 8">Belongs to the EPSP synthase family.</text>
</comment>
<feature type="binding site" evidence="8">
    <location>
        <position position="121"/>
    </location>
    <ligand>
        <name>phosphoenolpyruvate</name>
        <dbReference type="ChEBI" id="CHEBI:58702"/>
    </ligand>
</feature>
<name>A0A1T4X292_9CLOT</name>
<evidence type="ECO:0000256" key="3">
    <source>
        <dbReference type="ARBA" id="ARBA00022490"/>
    </source>
</evidence>
<evidence type="ECO:0000259" key="9">
    <source>
        <dbReference type="Pfam" id="PF00275"/>
    </source>
</evidence>
<dbReference type="FunFam" id="3.65.10.10:FF:000005">
    <property type="entry name" value="3-phosphoshikimate 1-carboxyvinyltransferase"/>
    <property type="match status" value="1"/>
</dbReference>
<reference evidence="11" key="1">
    <citation type="submission" date="2017-02" db="EMBL/GenBank/DDBJ databases">
        <authorList>
            <person name="Varghese N."/>
            <person name="Submissions S."/>
        </authorList>
    </citation>
    <scope>NUCLEOTIDE SEQUENCE [LARGE SCALE GENOMIC DNA]</scope>
    <source>
        <strain evidence="11">USBA 833</strain>
    </source>
</reference>